<protein>
    <recommendedName>
        <fullName evidence="2">histidine kinase</fullName>
        <ecNumber evidence="2">2.7.13.3</ecNumber>
    </recommendedName>
</protein>
<dbReference type="Pfam" id="PF07730">
    <property type="entry name" value="HisKA_3"/>
    <property type="match status" value="1"/>
</dbReference>
<feature type="transmembrane region" description="Helical" evidence="9">
    <location>
        <begin position="115"/>
        <end position="134"/>
    </location>
</feature>
<dbReference type="PANTHER" id="PTHR24421">
    <property type="entry name" value="NITRATE/NITRITE SENSOR PROTEIN NARX-RELATED"/>
    <property type="match status" value="1"/>
</dbReference>
<feature type="transmembrane region" description="Helical" evidence="9">
    <location>
        <begin position="21"/>
        <end position="43"/>
    </location>
</feature>
<feature type="transmembrane region" description="Helical" evidence="9">
    <location>
        <begin position="89"/>
        <end position="109"/>
    </location>
</feature>
<keyword evidence="4" id="KW-0808">Transferase</keyword>
<keyword evidence="12" id="KW-1185">Reference proteome</keyword>
<evidence type="ECO:0000256" key="7">
    <source>
        <dbReference type="ARBA" id="ARBA00022840"/>
    </source>
</evidence>
<dbReference type="InterPro" id="IPR050482">
    <property type="entry name" value="Sensor_HK_TwoCompSys"/>
</dbReference>
<dbReference type="EMBL" id="VDMP01000023">
    <property type="protein sequence ID" value="TNM40522.1"/>
    <property type="molecule type" value="Genomic_DNA"/>
</dbReference>
<keyword evidence="9" id="KW-0472">Membrane</keyword>
<evidence type="ECO:0000256" key="9">
    <source>
        <dbReference type="SAM" id="Phobius"/>
    </source>
</evidence>
<evidence type="ECO:0000256" key="4">
    <source>
        <dbReference type="ARBA" id="ARBA00022679"/>
    </source>
</evidence>
<sequence length="388" mass="40272">MIGQARGGYDAPFVARRRSRVLLVAACSVLGLLGAAITIGGVLERPDPPSDDLVALWLLAELAAGFAATCLLAGFLADRSLAKGTVLALLAPLSAAMPAAFVAVVLLVSLRSWRVGAAAVTAFVVPSAAAIVVLSRDRAEMLGVLAGAVVVMILVGLVVGARRTLAEQAHRERELVVEQVRSQERARIAGEMHDTLSHHLSLIALHAGALGRRDDLPADTVRSSSRLVADLSRTAHAELREVLGVLHRDGPPSAVPPAGAALLPQLVEQHLAAGAQVRAELDPAVVADPGGRLSEATSRLVHRVVRELLANAARHAPGMPVDLTVAGGERVAIRCRNRVAARAERTVAGPGAAGLGLEGIAERVRLAGGQQRAGVVDGEFVVEVSVPW</sequence>
<evidence type="ECO:0000259" key="10">
    <source>
        <dbReference type="Pfam" id="PF07730"/>
    </source>
</evidence>
<evidence type="ECO:0000256" key="8">
    <source>
        <dbReference type="ARBA" id="ARBA00023012"/>
    </source>
</evidence>
<name>A0A5C4VX56_9ACTN</name>
<evidence type="ECO:0000256" key="5">
    <source>
        <dbReference type="ARBA" id="ARBA00022741"/>
    </source>
</evidence>
<dbReference type="AlphaFoldDB" id="A0A5C4VX56"/>
<evidence type="ECO:0000313" key="11">
    <source>
        <dbReference type="EMBL" id="TNM40522.1"/>
    </source>
</evidence>
<dbReference type="RefSeq" id="WP_139622868.1">
    <property type="nucleotide sequence ID" value="NZ_VDMP01000023.1"/>
</dbReference>
<dbReference type="GO" id="GO:0005524">
    <property type="term" value="F:ATP binding"/>
    <property type="evidence" value="ECO:0007669"/>
    <property type="project" value="UniProtKB-KW"/>
</dbReference>
<dbReference type="PANTHER" id="PTHR24421:SF10">
    <property type="entry name" value="NITRATE_NITRITE SENSOR PROTEIN NARQ"/>
    <property type="match status" value="1"/>
</dbReference>
<evidence type="ECO:0000256" key="2">
    <source>
        <dbReference type="ARBA" id="ARBA00012438"/>
    </source>
</evidence>
<comment type="caution">
    <text evidence="11">The sequence shown here is derived from an EMBL/GenBank/DDBJ whole genome shotgun (WGS) entry which is preliminary data.</text>
</comment>
<gene>
    <name evidence="11" type="ORF">FHP29_10790</name>
</gene>
<keyword evidence="5" id="KW-0547">Nucleotide-binding</keyword>
<keyword evidence="9" id="KW-1133">Transmembrane helix</keyword>
<dbReference type="OrthoDB" id="227596at2"/>
<keyword evidence="9" id="KW-0812">Transmembrane</keyword>
<feature type="domain" description="Signal transduction histidine kinase subgroup 3 dimerisation and phosphoacceptor" evidence="10">
    <location>
        <begin position="184"/>
        <end position="248"/>
    </location>
</feature>
<evidence type="ECO:0000256" key="3">
    <source>
        <dbReference type="ARBA" id="ARBA00022553"/>
    </source>
</evidence>
<dbReference type="GO" id="GO:0016020">
    <property type="term" value="C:membrane"/>
    <property type="evidence" value="ECO:0007669"/>
    <property type="project" value="InterPro"/>
</dbReference>
<dbReference type="Gene3D" id="1.20.5.1930">
    <property type="match status" value="1"/>
</dbReference>
<keyword evidence="8" id="KW-0902">Two-component regulatory system</keyword>
<dbReference type="Gene3D" id="3.30.565.10">
    <property type="entry name" value="Histidine kinase-like ATPase, C-terminal domain"/>
    <property type="match status" value="1"/>
</dbReference>
<feature type="transmembrane region" description="Helical" evidence="9">
    <location>
        <begin position="141"/>
        <end position="161"/>
    </location>
</feature>
<dbReference type="Proteomes" id="UP000313231">
    <property type="component" value="Unassembled WGS sequence"/>
</dbReference>
<accession>A0A5C4VX56</accession>
<keyword evidence="7" id="KW-0067">ATP-binding</keyword>
<feature type="transmembrane region" description="Helical" evidence="9">
    <location>
        <begin position="55"/>
        <end position="77"/>
    </location>
</feature>
<dbReference type="SUPFAM" id="SSF55874">
    <property type="entry name" value="ATPase domain of HSP90 chaperone/DNA topoisomerase II/histidine kinase"/>
    <property type="match status" value="1"/>
</dbReference>
<proteinExistence type="predicted"/>
<dbReference type="InterPro" id="IPR011712">
    <property type="entry name" value="Sig_transdc_His_kin_sub3_dim/P"/>
</dbReference>
<dbReference type="GO" id="GO:0000155">
    <property type="term" value="F:phosphorelay sensor kinase activity"/>
    <property type="evidence" value="ECO:0007669"/>
    <property type="project" value="InterPro"/>
</dbReference>
<evidence type="ECO:0000313" key="12">
    <source>
        <dbReference type="Proteomes" id="UP000313231"/>
    </source>
</evidence>
<dbReference type="GO" id="GO:0046983">
    <property type="term" value="F:protein dimerization activity"/>
    <property type="evidence" value="ECO:0007669"/>
    <property type="project" value="InterPro"/>
</dbReference>
<reference evidence="11 12" key="1">
    <citation type="journal article" date="2016" name="Int. J. Syst. Evol. Microbiol.">
        <title>Nocardioides albidus sp. nov., an actinobacterium isolated from garden soil.</title>
        <authorList>
            <person name="Singh H."/>
            <person name="Du J."/>
            <person name="Trinh H."/>
            <person name="Won K."/>
            <person name="Yang J.E."/>
            <person name="Yin C."/>
            <person name="Kook M."/>
            <person name="Yi T.H."/>
        </authorList>
    </citation>
    <scope>NUCLEOTIDE SEQUENCE [LARGE SCALE GENOMIC DNA]</scope>
    <source>
        <strain evidence="11 12">CCTCC AB 2015297</strain>
    </source>
</reference>
<evidence type="ECO:0000256" key="6">
    <source>
        <dbReference type="ARBA" id="ARBA00022777"/>
    </source>
</evidence>
<evidence type="ECO:0000256" key="1">
    <source>
        <dbReference type="ARBA" id="ARBA00000085"/>
    </source>
</evidence>
<keyword evidence="6" id="KW-0418">Kinase</keyword>
<dbReference type="EC" id="2.7.13.3" evidence="2"/>
<organism evidence="11 12">
    <name type="scientific">Nocardioides albidus</name>
    <dbReference type="NCBI Taxonomy" id="1517589"/>
    <lineage>
        <taxon>Bacteria</taxon>
        <taxon>Bacillati</taxon>
        <taxon>Actinomycetota</taxon>
        <taxon>Actinomycetes</taxon>
        <taxon>Propionibacteriales</taxon>
        <taxon>Nocardioidaceae</taxon>
        <taxon>Nocardioides</taxon>
    </lineage>
</organism>
<comment type="catalytic activity">
    <reaction evidence="1">
        <text>ATP + protein L-histidine = ADP + protein N-phospho-L-histidine.</text>
        <dbReference type="EC" id="2.7.13.3"/>
    </reaction>
</comment>
<keyword evidence="3" id="KW-0597">Phosphoprotein</keyword>
<dbReference type="InterPro" id="IPR036890">
    <property type="entry name" value="HATPase_C_sf"/>
</dbReference>